<name>A0AAV4JU23_9GAST</name>
<protein>
    <submittedName>
        <fullName evidence="1">Endonuclease-reverse transcriptase</fullName>
    </submittedName>
</protein>
<sequence length="95" mass="11114">MDPVTGHHPTQKRKLETVPKLPRYSISLISHPSKVMLKVILNRPKPESEKVIADEQAGFRPGRSTVEQICNVRMLLEKYLQHQQELHHVFNLHRF</sequence>
<keyword evidence="2" id="KW-1185">Reference proteome</keyword>
<reference evidence="1 2" key="1">
    <citation type="journal article" date="2021" name="Elife">
        <title>Chloroplast acquisition without the gene transfer in kleptoplastic sea slugs, Plakobranchus ocellatus.</title>
        <authorList>
            <person name="Maeda T."/>
            <person name="Takahashi S."/>
            <person name="Yoshida T."/>
            <person name="Shimamura S."/>
            <person name="Takaki Y."/>
            <person name="Nagai Y."/>
            <person name="Toyoda A."/>
            <person name="Suzuki Y."/>
            <person name="Arimoto A."/>
            <person name="Ishii H."/>
            <person name="Satoh N."/>
            <person name="Nishiyama T."/>
            <person name="Hasebe M."/>
            <person name="Maruyama T."/>
            <person name="Minagawa J."/>
            <person name="Obokata J."/>
            <person name="Shigenobu S."/>
        </authorList>
    </citation>
    <scope>NUCLEOTIDE SEQUENCE [LARGE SCALE GENOMIC DNA]</scope>
</reference>
<evidence type="ECO:0000313" key="2">
    <source>
        <dbReference type="Proteomes" id="UP000762676"/>
    </source>
</evidence>
<evidence type="ECO:0000313" key="1">
    <source>
        <dbReference type="EMBL" id="GFS25483.1"/>
    </source>
</evidence>
<dbReference type="EMBL" id="BMAT01010370">
    <property type="protein sequence ID" value="GFS25483.1"/>
    <property type="molecule type" value="Genomic_DNA"/>
</dbReference>
<dbReference type="AlphaFoldDB" id="A0AAV4JU23"/>
<organism evidence="1 2">
    <name type="scientific">Elysia marginata</name>
    <dbReference type="NCBI Taxonomy" id="1093978"/>
    <lineage>
        <taxon>Eukaryota</taxon>
        <taxon>Metazoa</taxon>
        <taxon>Spiralia</taxon>
        <taxon>Lophotrochozoa</taxon>
        <taxon>Mollusca</taxon>
        <taxon>Gastropoda</taxon>
        <taxon>Heterobranchia</taxon>
        <taxon>Euthyneura</taxon>
        <taxon>Panpulmonata</taxon>
        <taxon>Sacoglossa</taxon>
        <taxon>Placobranchoidea</taxon>
        <taxon>Plakobranchidae</taxon>
        <taxon>Elysia</taxon>
    </lineage>
</organism>
<gene>
    <name evidence="1" type="ORF">ElyMa_005184900</name>
</gene>
<comment type="caution">
    <text evidence="1">The sequence shown here is derived from an EMBL/GenBank/DDBJ whole genome shotgun (WGS) entry which is preliminary data.</text>
</comment>
<keyword evidence="1" id="KW-0255">Endonuclease</keyword>
<keyword evidence="1" id="KW-0540">Nuclease</keyword>
<dbReference type="GO" id="GO:0004519">
    <property type="term" value="F:endonuclease activity"/>
    <property type="evidence" value="ECO:0007669"/>
    <property type="project" value="UniProtKB-KW"/>
</dbReference>
<accession>A0AAV4JU23</accession>
<dbReference type="PANTHER" id="PTHR47027:SF8">
    <property type="entry name" value="RIBONUCLEASE H"/>
    <property type="match status" value="1"/>
</dbReference>
<keyword evidence="1" id="KW-0378">Hydrolase</keyword>
<dbReference type="PANTHER" id="PTHR47027">
    <property type="entry name" value="REVERSE TRANSCRIPTASE DOMAIN-CONTAINING PROTEIN"/>
    <property type="match status" value="1"/>
</dbReference>
<proteinExistence type="predicted"/>
<dbReference type="Proteomes" id="UP000762676">
    <property type="component" value="Unassembled WGS sequence"/>
</dbReference>